<evidence type="ECO:0000313" key="15">
    <source>
        <dbReference type="EMBL" id="HIU38851.1"/>
    </source>
</evidence>
<dbReference type="Gene3D" id="3.30.70.3040">
    <property type="match status" value="1"/>
</dbReference>
<feature type="transmembrane region" description="Helical" evidence="12">
    <location>
        <begin position="12"/>
        <end position="38"/>
    </location>
</feature>
<dbReference type="InterPro" id="IPR004513">
    <property type="entry name" value="FtsX"/>
</dbReference>
<dbReference type="AlphaFoldDB" id="A0A9D1ILM8"/>
<dbReference type="EMBL" id="DVMS01000120">
    <property type="protein sequence ID" value="HIU38851.1"/>
    <property type="molecule type" value="Genomic_DNA"/>
</dbReference>
<dbReference type="Pfam" id="PF18075">
    <property type="entry name" value="FtsX_ECD"/>
    <property type="match status" value="1"/>
</dbReference>
<dbReference type="PIRSF" id="PIRSF003097">
    <property type="entry name" value="FtsX"/>
    <property type="match status" value="1"/>
</dbReference>
<dbReference type="GO" id="GO:0051301">
    <property type="term" value="P:cell division"/>
    <property type="evidence" value="ECO:0007669"/>
    <property type="project" value="UniProtKB-KW"/>
</dbReference>
<evidence type="ECO:0000256" key="3">
    <source>
        <dbReference type="ARBA" id="ARBA00021907"/>
    </source>
</evidence>
<feature type="transmembrane region" description="Helical" evidence="12">
    <location>
        <begin position="250"/>
        <end position="275"/>
    </location>
</feature>
<name>A0A9D1ILM8_9BACT</name>
<keyword evidence="9 10" id="KW-0131">Cell cycle</keyword>
<protein>
    <recommendedName>
        <fullName evidence="3 10">Cell division protein FtsX</fullName>
    </recommendedName>
</protein>
<dbReference type="GO" id="GO:0005886">
    <property type="term" value="C:plasma membrane"/>
    <property type="evidence" value="ECO:0007669"/>
    <property type="project" value="UniProtKB-SubCell"/>
</dbReference>
<evidence type="ECO:0000256" key="11">
    <source>
        <dbReference type="SAM" id="Coils"/>
    </source>
</evidence>
<feature type="transmembrane region" description="Helical" evidence="12">
    <location>
        <begin position="161"/>
        <end position="184"/>
    </location>
</feature>
<feature type="transmembrane region" description="Helical" evidence="12">
    <location>
        <begin position="218"/>
        <end position="238"/>
    </location>
</feature>
<keyword evidence="7 12" id="KW-1133">Transmembrane helix</keyword>
<evidence type="ECO:0000259" key="13">
    <source>
        <dbReference type="Pfam" id="PF02687"/>
    </source>
</evidence>
<keyword evidence="5 10" id="KW-0132">Cell division</keyword>
<evidence type="ECO:0000256" key="8">
    <source>
        <dbReference type="ARBA" id="ARBA00023136"/>
    </source>
</evidence>
<feature type="domain" description="FtsX extracellular" evidence="14">
    <location>
        <begin position="52"/>
        <end position="144"/>
    </location>
</feature>
<proteinExistence type="inferred from homology"/>
<dbReference type="InterPro" id="IPR003838">
    <property type="entry name" value="ABC3_permease_C"/>
</dbReference>
<evidence type="ECO:0000256" key="5">
    <source>
        <dbReference type="ARBA" id="ARBA00022618"/>
    </source>
</evidence>
<dbReference type="Proteomes" id="UP000824076">
    <property type="component" value="Unassembled WGS sequence"/>
</dbReference>
<feature type="coiled-coil region" evidence="11">
    <location>
        <begin position="137"/>
        <end position="164"/>
    </location>
</feature>
<evidence type="ECO:0000256" key="9">
    <source>
        <dbReference type="ARBA" id="ARBA00023306"/>
    </source>
</evidence>
<dbReference type="PANTHER" id="PTHR47755:SF1">
    <property type="entry name" value="CELL DIVISION PROTEIN FTSX"/>
    <property type="match status" value="1"/>
</dbReference>
<gene>
    <name evidence="15" type="ORF">IAD18_04195</name>
</gene>
<keyword evidence="8 10" id="KW-0472">Membrane</keyword>
<keyword evidence="11" id="KW-0175">Coiled coil</keyword>
<keyword evidence="4 10" id="KW-1003">Cell membrane</keyword>
<feature type="domain" description="ABC3 transporter permease C-terminal" evidence="13">
    <location>
        <begin position="167"/>
        <end position="277"/>
    </location>
</feature>
<dbReference type="Pfam" id="PF02687">
    <property type="entry name" value="FtsX"/>
    <property type="match status" value="1"/>
</dbReference>
<evidence type="ECO:0000256" key="4">
    <source>
        <dbReference type="ARBA" id="ARBA00022475"/>
    </source>
</evidence>
<evidence type="ECO:0000256" key="6">
    <source>
        <dbReference type="ARBA" id="ARBA00022692"/>
    </source>
</evidence>
<dbReference type="InterPro" id="IPR040690">
    <property type="entry name" value="FtsX_ECD"/>
</dbReference>
<evidence type="ECO:0000256" key="7">
    <source>
        <dbReference type="ARBA" id="ARBA00022989"/>
    </source>
</evidence>
<comment type="similarity">
    <text evidence="2 10">Belongs to the ABC-4 integral membrane protein family. FtsX subfamily.</text>
</comment>
<evidence type="ECO:0000256" key="12">
    <source>
        <dbReference type="SAM" id="Phobius"/>
    </source>
</evidence>
<evidence type="ECO:0000313" key="16">
    <source>
        <dbReference type="Proteomes" id="UP000824076"/>
    </source>
</evidence>
<reference evidence="15" key="2">
    <citation type="journal article" date="2021" name="PeerJ">
        <title>Extensive microbial diversity within the chicken gut microbiome revealed by metagenomics and culture.</title>
        <authorList>
            <person name="Gilroy R."/>
            <person name="Ravi A."/>
            <person name="Getino M."/>
            <person name="Pursley I."/>
            <person name="Horton D.L."/>
            <person name="Alikhan N.F."/>
            <person name="Baker D."/>
            <person name="Gharbi K."/>
            <person name="Hall N."/>
            <person name="Watson M."/>
            <person name="Adriaenssens E.M."/>
            <person name="Foster-Nyarko E."/>
            <person name="Jarju S."/>
            <person name="Secka A."/>
            <person name="Antonio M."/>
            <person name="Oren A."/>
            <person name="Chaudhuri R.R."/>
            <person name="La Ragione R."/>
            <person name="Hildebrand F."/>
            <person name="Pallen M.J."/>
        </authorList>
    </citation>
    <scope>NUCLEOTIDE SEQUENCE</scope>
    <source>
        <strain evidence="15">17073</strain>
    </source>
</reference>
<keyword evidence="6 12" id="KW-0812">Transmembrane</keyword>
<evidence type="ECO:0000256" key="10">
    <source>
        <dbReference type="PIRNR" id="PIRNR003097"/>
    </source>
</evidence>
<comment type="subcellular location">
    <subcellularLocation>
        <location evidence="1">Cell membrane</location>
        <topology evidence="1">Multi-pass membrane protein</topology>
    </subcellularLocation>
</comment>
<sequence>MEKEKKSKISYFQSNVTATVSVALVLVLTGIIAFLGIVGSNITTDLKENMGISIILRSDATPNQIAELDKQFKAAPYAAKVQFVSKEEALAQWQKDTGENLIETFGVNPLSAEYKINVKAEYSDLPNLRKIRDAIKKHSAIEDVELYEAEVEAVNNNINSISAVLLVVAALLIFISFALINNTVRLTVYSRRFLIHTMKLVGAKPGFIRRPFVVQNMINGLIAAVVACLVFVGLYFAAQSFGNLFAGAFAPWQVACVFFGMVVMGVAICGLSAFFAADKYIRLDYDDLFKR</sequence>
<evidence type="ECO:0000256" key="1">
    <source>
        <dbReference type="ARBA" id="ARBA00004651"/>
    </source>
</evidence>
<comment type="caution">
    <text evidence="15">The sequence shown here is derived from an EMBL/GenBank/DDBJ whole genome shotgun (WGS) entry which is preliminary data.</text>
</comment>
<evidence type="ECO:0000256" key="2">
    <source>
        <dbReference type="ARBA" id="ARBA00007379"/>
    </source>
</evidence>
<accession>A0A9D1ILM8</accession>
<evidence type="ECO:0000259" key="14">
    <source>
        <dbReference type="Pfam" id="PF18075"/>
    </source>
</evidence>
<organism evidence="15 16">
    <name type="scientific">Candidatus Limisoma intestinavium</name>
    <dbReference type="NCBI Taxonomy" id="2840856"/>
    <lineage>
        <taxon>Bacteria</taxon>
        <taxon>Pseudomonadati</taxon>
        <taxon>Bacteroidota</taxon>
        <taxon>Bacteroidia</taxon>
        <taxon>Bacteroidales</taxon>
        <taxon>Candidatus Limisoma</taxon>
    </lineage>
</organism>
<reference evidence="15" key="1">
    <citation type="submission" date="2020-10" db="EMBL/GenBank/DDBJ databases">
        <authorList>
            <person name="Gilroy R."/>
        </authorList>
    </citation>
    <scope>NUCLEOTIDE SEQUENCE</scope>
    <source>
        <strain evidence="15">17073</strain>
    </source>
</reference>
<dbReference type="PANTHER" id="PTHR47755">
    <property type="entry name" value="CELL DIVISION PROTEIN FTSX"/>
    <property type="match status" value="1"/>
</dbReference>